<dbReference type="EMBL" id="CP002590">
    <property type="protein sequence ID" value="AEA12744.1"/>
    <property type="molecule type" value="Genomic_DNA"/>
</dbReference>
<dbReference type="HOGENOM" id="CLU_174519_0_0_2"/>
<dbReference type="GeneID" id="10360795"/>
<dbReference type="AlphaFoldDB" id="F2L0S9"/>
<gene>
    <name evidence="1" type="ordered locus">TUZN_1268</name>
</gene>
<dbReference type="Proteomes" id="UP000008138">
    <property type="component" value="Chromosome"/>
</dbReference>
<dbReference type="KEGG" id="tuz:TUZN_1268"/>
<evidence type="ECO:0000313" key="2">
    <source>
        <dbReference type="Proteomes" id="UP000008138"/>
    </source>
</evidence>
<reference evidence="1 2" key="1">
    <citation type="journal article" date="2011" name="J. Bacteriol.">
        <title>Complete genome sequence of the thermoacidophilic crenarchaeon Thermoproteus uzoniensis 768-20.</title>
        <authorList>
            <person name="Mardanov A.V."/>
            <person name="Gumerov V.M."/>
            <person name="Beletsky A.V."/>
            <person name="Prokofeva M.I."/>
            <person name="Bonch-Osmolovskaya E.A."/>
            <person name="Ravin N.V."/>
            <person name="Skryabin K.G."/>
        </authorList>
    </citation>
    <scope>NUCLEOTIDE SEQUENCE [LARGE SCALE GENOMIC DNA]</scope>
    <source>
        <strain evidence="1 2">768-20</strain>
    </source>
</reference>
<dbReference type="OrthoDB" id="28084at2157"/>
<sequence>MRLISAKFSREGLFVDGKKVPEGFSPIELLAAAVAYGVGSKYMDAGLGEYEVECLVEGDEVRCRGRCAGVEERCLVFRLLRRAVAFECV</sequence>
<keyword evidence="2" id="KW-1185">Reference proteome</keyword>
<name>F2L0S9_THEU7</name>
<accession>F2L0S9</accession>
<dbReference type="eggNOG" id="arCOG05465">
    <property type="taxonomic scope" value="Archaea"/>
</dbReference>
<evidence type="ECO:0000313" key="1">
    <source>
        <dbReference type="EMBL" id="AEA12744.1"/>
    </source>
</evidence>
<proteinExistence type="predicted"/>
<dbReference type="STRING" id="999630.TUZN_1268"/>
<protein>
    <submittedName>
        <fullName evidence="1">Uncharacterized protein</fullName>
    </submittedName>
</protein>
<organism evidence="1 2">
    <name type="scientific">Thermoproteus uzoniensis (strain 768-20)</name>
    <dbReference type="NCBI Taxonomy" id="999630"/>
    <lineage>
        <taxon>Archaea</taxon>
        <taxon>Thermoproteota</taxon>
        <taxon>Thermoprotei</taxon>
        <taxon>Thermoproteales</taxon>
        <taxon>Thermoproteaceae</taxon>
        <taxon>Thermoproteus</taxon>
    </lineage>
</organism>
<dbReference type="RefSeq" id="WP_013680080.1">
    <property type="nucleotide sequence ID" value="NC_015315.1"/>
</dbReference>
<reference key="2">
    <citation type="submission" date="2011-03" db="EMBL/GenBank/DDBJ databases">
        <title>Complete genome sequence of the thermoacidophilic crenarchaeon Thermoproteus uzoniensis 768-20.</title>
        <authorList>
            <person name="Mardanov A.V."/>
            <person name="Gumerov V.M."/>
            <person name="Beletsky A.V."/>
            <person name="Prokofeva M.I."/>
            <person name="Bonch-Osmolovskaya E.A."/>
            <person name="Ravin N.V."/>
            <person name="Skryabin K.G."/>
        </authorList>
    </citation>
    <scope>NUCLEOTIDE SEQUENCE</scope>
    <source>
        <strain>768-20</strain>
    </source>
</reference>